<dbReference type="RefSeq" id="WP_095980924.1">
    <property type="nucleotide sequence ID" value="NZ_CP022163.1"/>
</dbReference>
<evidence type="ECO:0000313" key="4">
    <source>
        <dbReference type="Proteomes" id="UP000217289"/>
    </source>
</evidence>
<evidence type="ECO:0000259" key="2">
    <source>
        <dbReference type="Pfam" id="PF10728"/>
    </source>
</evidence>
<dbReference type="InterPro" id="IPR008927">
    <property type="entry name" value="6-PGluconate_DH-like_C_sf"/>
</dbReference>
<accession>A0A250INF1</accession>
<dbReference type="PANTHER" id="PTHR40459">
    <property type="entry name" value="CONSERVED HYPOTHETICAL ALANINE AND LEUCINE RICH PROTEIN"/>
    <property type="match status" value="1"/>
</dbReference>
<keyword evidence="4" id="KW-1185">Reference proteome</keyword>
<dbReference type="InterPro" id="IPR036291">
    <property type="entry name" value="NAD(P)-bd_dom_sf"/>
</dbReference>
<dbReference type="Pfam" id="PF10727">
    <property type="entry name" value="Rossmann-like"/>
    <property type="match status" value="1"/>
</dbReference>
<dbReference type="InterPro" id="IPR018931">
    <property type="entry name" value="DUF2520"/>
</dbReference>
<dbReference type="SUPFAM" id="SSF48179">
    <property type="entry name" value="6-phosphogluconate dehydrogenase C-terminal domain-like"/>
    <property type="match status" value="1"/>
</dbReference>
<dbReference type="KEGG" id="mbd:MEBOL_006272"/>
<name>A0A250INF1_9BACT</name>
<feature type="domain" description="Putative oxidoreductase/dehydrogenase Rossmann-like" evidence="1">
    <location>
        <begin position="4"/>
        <end position="104"/>
    </location>
</feature>
<dbReference type="Gene3D" id="3.40.50.720">
    <property type="entry name" value="NAD(P)-binding Rossmann-like Domain"/>
    <property type="match status" value="1"/>
</dbReference>
<evidence type="ECO:0000259" key="1">
    <source>
        <dbReference type="Pfam" id="PF10727"/>
    </source>
</evidence>
<dbReference type="PANTHER" id="PTHR40459:SF1">
    <property type="entry name" value="CONSERVED HYPOTHETICAL ALANINE AND LEUCINE RICH PROTEIN"/>
    <property type="match status" value="1"/>
</dbReference>
<gene>
    <name evidence="3" type="ORF">MEBOL_006272</name>
</gene>
<evidence type="ECO:0000313" key="3">
    <source>
        <dbReference type="EMBL" id="ATB32783.1"/>
    </source>
</evidence>
<proteinExistence type="predicted"/>
<protein>
    <submittedName>
        <fullName evidence="3">NAD(P)-binding domain-containing protein</fullName>
    </submittedName>
</protein>
<dbReference type="Gene3D" id="1.10.1040.20">
    <property type="entry name" value="ProC-like, C-terminal domain"/>
    <property type="match status" value="1"/>
</dbReference>
<dbReference type="Proteomes" id="UP000217289">
    <property type="component" value="Chromosome"/>
</dbReference>
<dbReference type="OrthoDB" id="8650434at2"/>
<organism evidence="3 4">
    <name type="scientific">Melittangium boletus DSM 14713</name>
    <dbReference type="NCBI Taxonomy" id="1294270"/>
    <lineage>
        <taxon>Bacteria</taxon>
        <taxon>Pseudomonadati</taxon>
        <taxon>Myxococcota</taxon>
        <taxon>Myxococcia</taxon>
        <taxon>Myxococcales</taxon>
        <taxon>Cystobacterineae</taxon>
        <taxon>Archangiaceae</taxon>
        <taxon>Melittangium</taxon>
    </lineage>
</organism>
<dbReference type="InterPro" id="IPR037108">
    <property type="entry name" value="TM1727-like_C_sf"/>
</dbReference>
<dbReference type="AlphaFoldDB" id="A0A250INF1"/>
<sequence>MSPARPSRPSVVVVGAGRLGGALALALAAKRWPVRVLARSEESQRRARGLRLQLATEKDVGQARVCLLCVPDKAVSPVAEEMKPRLARGAALVHCAGALSLDALGTPQGRVLGSFHPLVAVSDARDSLAGNSVAVSTRSKWLREVLERMAEDVGMRVLRVKEQHRAAYHAGAVLSAGGVVAALSAAVEALRVAGISEEDALAALLPLTRSALRGVEARGLAAGYTGPIARGDAGVVAAHLTALPSEVAAVYRPLSLRGLELVQHRLTPETRAALKQSLSNT</sequence>
<feature type="domain" description="DUF2520" evidence="2">
    <location>
        <begin position="139"/>
        <end position="256"/>
    </location>
</feature>
<dbReference type="Pfam" id="PF10728">
    <property type="entry name" value="DUF2520"/>
    <property type="match status" value="1"/>
</dbReference>
<dbReference type="EMBL" id="CP022163">
    <property type="protein sequence ID" value="ATB32783.1"/>
    <property type="molecule type" value="Genomic_DNA"/>
</dbReference>
<dbReference type="InterPro" id="IPR019665">
    <property type="entry name" value="OxRdtase/DH_put_Rossmann_dom"/>
</dbReference>
<dbReference type="SUPFAM" id="SSF51735">
    <property type="entry name" value="NAD(P)-binding Rossmann-fold domains"/>
    <property type="match status" value="1"/>
</dbReference>
<reference evidence="3 4" key="1">
    <citation type="submission" date="2017-06" db="EMBL/GenBank/DDBJ databases">
        <authorList>
            <person name="Kim H.J."/>
            <person name="Triplett B.A."/>
        </authorList>
    </citation>
    <scope>NUCLEOTIDE SEQUENCE [LARGE SCALE GENOMIC DNA]</scope>
    <source>
        <strain evidence="3 4">DSM 14713</strain>
    </source>
</reference>